<dbReference type="AlphaFoldDB" id="A0ABD4VXX1"/>
<reference evidence="3" key="1">
    <citation type="submission" date="2022-12" db="EMBL/GenBank/DDBJ databases">
        <title>Development of a Multilocus Sequence Typing Scheme for Bacteroides fragilis Based on Whole Genome Sequencing Data and Clinical Application.</title>
        <authorList>
            <person name="Nielsen F.D."/>
            <person name="Justesen U.S."/>
        </authorList>
    </citation>
    <scope>NUCLEOTIDE SEQUENCE</scope>
    <source>
        <strain evidence="3">BF_BC_ODE_DK_2015_2</strain>
    </source>
</reference>
<feature type="domain" description="Acyltransferase 3" evidence="2">
    <location>
        <begin position="5"/>
        <end position="53"/>
    </location>
</feature>
<dbReference type="RefSeq" id="WP_137572293.1">
    <property type="nucleotide sequence ID" value="NZ_CAEUHN010000012.1"/>
</dbReference>
<dbReference type="Proteomes" id="UP001075704">
    <property type="component" value="Unassembled WGS sequence"/>
</dbReference>
<feature type="transmembrane region" description="Helical" evidence="1">
    <location>
        <begin position="12"/>
        <end position="31"/>
    </location>
</feature>
<gene>
    <name evidence="3" type="ORF">O1422_15965</name>
</gene>
<keyword evidence="1" id="KW-0472">Membrane</keyword>
<sequence length="67" mass="7926">MSRIDYIDTAKGFAICAVVTGHVLVYDLYSFEKAWNISNLTQFIYSFHMPLFIRVCFRYSYKRKCLA</sequence>
<evidence type="ECO:0000313" key="3">
    <source>
        <dbReference type="EMBL" id="MCZ2655661.1"/>
    </source>
</evidence>
<dbReference type="EMBL" id="JAPUAC010000013">
    <property type="protein sequence ID" value="MCZ2655661.1"/>
    <property type="molecule type" value="Genomic_DNA"/>
</dbReference>
<evidence type="ECO:0000256" key="1">
    <source>
        <dbReference type="SAM" id="Phobius"/>
    </source>
</evidence>
<keyword evidence="3" id="KW-0012">Acyltransferase</keyword>
<protein>
    <submittedName>
        <fullName evidence="3">Acyltransferase family protein</fullName>
    </submittedName>
</protein>
<accession>A0ABD4VXX1</accession>
<dbReference type="GO" id="GO:0016746">
    <property type="term" value="F:acyltransferase activity"/>
    <property type="evidence" value="ECO:0007669"/>
    <property type="project" value="UniProtKB-KW"/>
</dbReference>
<keyword evidence="1" id="KW-1133">Transmembrane helix</keyword>
<name>A0ABD4VXX1_BACFG</name>
<comment type="caution">
    <text evidence="3">The sequence shown here is derived from an EMBL/GenBank/DDBJ whole genome shotgun (WGS) entry which is preliminary data.</text>
</comment>
<keyword evidence="1" id="KW-0812">Transmembrane</keyword>
<proteinExistence type="predicted"/>
<evidence type="ECO:0000313" key="4">
    <source>
        <dbReference type="Proteomes" id="UP001075704"/>
    </source>
</evidence>
<evidence type="ECO:0000259" key="2">
    <source>
        <dbReference type="Pfam" id="PF01757"/>
    </source>
</evidence>
<keyword evidence="3" id="KW-0808">Transferase</keyword>
<organism evidence="3 4">
    <name type="scientific">Bacteroides fragilis</name>
    <dbReference type="NCBI Taxonomy" id="817"/>
    <lineage>
        <taxon>Bacteria</taxon>
        <taxon>Pseudomonadati</taxon>
        <taxon>Bacteroidota</taxon>
        <taxon>Bacteroidia</taxon>
        <taxon>Bacteroidales</taxon>
        <taxon>Bacteroidaceae</taxon>
        <taxon>Bacteroides</taxon>
    </lineage>
</organism>
<dbReference type="InterPro" id="IPR002656">
    <property type="entry name" value="Acyl_transf_3_dom"/>
</dbReference>
<feature type="transmembrane region" description="Helical" evidence="1">
    <location>
        <begin position="43"/>
        <end position="61"/>
    </location>
</feature>
<dbReference type="Pfam" id="PF01757">
    <property type="entry name" value="Acyl_transf_3"/>
    <property type="match status" value="1"/>
</dbReference>